<dbReference type="EMBL" id="ML179039">
    <property type="protein sequence ID" value="THV07140.1"/>
    <property type="molecule type" value="Genomic_DNA"/>
</dbReference>
<keyword evidence="2" id="KW-1185">Reference proteome</keyword>
<dbReference type="OrthoDB" id="3231772at2759"/>
<evidence type="ECO:0000313" key="1">
    <source>
        <dbReference type="EMBL" id="THV07140.1"/>
    </source>
</evidence>
<protein>
    <submittedName>
        <fullName evidence="1">Uncharacterized protein</fullName>
    </submittedName>
</protein>
<organism evidence="1 2">
    <name type="scientific">Dendrothele bispora (strain CBS 962.96)</name>
    <dbReference type="NCBI Taxonomy" id="1314807"/>
    <lineage>
        <taxon>Eukaryota</taxon>
        <taxon>Fungi</taxon>
        <taxon>Dikarya</taxon>
        <taxon>Basidiomycota</taxon>
        <taxon>Agaricomycotina</taxon>
        <taxon>Agaricomycetes</taxon>
        <taxon>Agaricomycetidae</taxon>
        <taxon>Agaricales</taxon>
        <taxon>Agaricales incertae sedis</taxon>
        <taxon>Dendrothele</taxon>
    </lineage>
</organism>
<evidence type="ECO:0000313" key="2">
    <source>
        <dbReference type="Proteomes" id="UP000297245"/>
    </source>
</evidence>
<dbReference type="Proteomes" id="UP000297245">
    <property type="component" value="Unassembled WGS sequence"/>
</dbReference>
<gene>
    <name evidence="1" type="ORF">K435DRAFT_825693</name>
</gene>
<sequence length="138" mass="15627">MNTYSLPSPAFPYPASGKPVCETCDINPFNVPPTANGGYFAFAKVKKEVCLVQVSTPTSALTTVDVKIFRHEFVTIFRLSEARTLHPSDIQILEPIDDQLKCYEEDTETVFLAKTLTERLRTLTLPPRFTSHHRSYYP</sequence>
<name>A0A4S8MV40_DENBC</name>
<reference evidence="1 2" key="1">
    <citation type="journal article" date="2019" name="Nat. Ecol. Evol.">
        <title>Megaphylogeny resolves global patterns of mushroom evolution.</title>
        <authorList>
            <person name="Varga T."/>
            <person name="Krizsan K."/>
            <person name="Foldi C."/>
            <person name="Dima B."/>
            <person name="Sanchez-Garcia M."/>
            <person name="Sanchez-Ramirez S."/>
            <person name="Szollosi G.J."/>
            <person name="Szarkandi J.G."/>
            <person name="Papp V."/>
            <person name="Albert L."/>
            <person name="Andreopoulos W."/>
            <person name="Angelini C."/>
            <person name="Antonin V."/>
            <person name="Barry K.W."/>
            <person name="Bougher N.L."/>
            <person name="Buchanan P."/>
            <person name="Buyck B."/>
            <person name="Bense V."/>
            <person name="Catcheside P."/>
            <person name="Chovatia M."/>
            <person name="Cooper J."/>
            <person name="Damon W."/>
            <person name="Desjardin D."/>
            <person name="Finy P."/>
            <person name="Geml J."/>
            <person name="Haridas S."/>
            <person name="Hughes K."/>
            <person name="Justo A."/>
            <person name="Karasinski D."/>
            <person name="Kautmanova I."/>
            <person name="Kiss B."/>
            <person name="Kocsube S."/>
            <person name="Kotiranta H."/>
            <person name="LaButti K.M."/>
            <person name="Lechner B.E."/>
            <person name="Liimatainen K."/>
            <person name="Lipzen A."/>
            <person name="Lukacs Z."/>
            <person name="Mihaltcheva S."/>
            <person name="Morgado L.N."/>
            <person name="Niskanen T."/>
            <person name="Noordeloos M.E."/>
            <person name="Ohm R.A."/>
            <person name="Ortiz-Santana B."/>
            <person name="Ovrebo C."/>
            <person name="Racz N."/>
            <person name="Riley R."/>
            <person name="Savchenko A."/>
            <person name="Shiryaev A."/>
            <person name="Soop K."/>
            <person name="Spirin V."/>
            <person name="Szebenyi C."/>
            <person name="Tomsovsky M."/>
            <person name="Tulloss R.E."/>
            <person name="Uehling J."/>
            <person name="Grigoriev I.V."/>
            <person name="Vagvolgyi C."/>
            <person name="Papp T."/>
            <person name="Martin F.M."/>
            <person name="Miettinen O."/>
            <person name="Hibbett D.S."/>
            <person name="Nagy L.G."/>
        </authorList>
    </citation>
    <scope>NUCLEOTIDE SEQUENCE [LARGE SCALE GENOMIC DNA]</scope>
    <source>
        <strain evidence="1 2">CBS 962.96</strain>
    </source>
</reference>
<proteinExistence type="predicted"/>
<dbReference type="AlphaFoldDB" id="A0A4S8MV40"/>
<accession>A0A4S8MV40</accession>